<dbReference type="InParanoid" id="H0EW07"/>
<accession>H0EW07</accession>
<organism evidence="2 3">
    <name type="scientific">Glarea lozoyensis (strain ATCC 74030 / MF5533)</name>
    <dbReference type="NCBI Taxonomy" id="1104152"/>
    <lineage>
        <taxon>Eukaryota</taxon>
        <taxon>Fungi</taxon>
        <taxon>Dikarya</taxon>
        <taxon>Ascomycota</taxon>
        <taxon>Pezizomycotina</taxon>
        <taxon>Leotiomycetes</taxon>
        <taxon>Helotiales</taxon>
        <taxon>Helotiaceae</taxon>
        <taxon>Glarea</taxon>
    </lineage>
</organism>
<dbReference type="HOGENOM" id="CLU_1806360_0_0_1"/>
<feature type="region of interest" description="Disordered" evidence="1">
    <location>
        <begin position="14"/>
        <end position="37"/>
    </location>
</feature>
<keyword evidence="3" id="KW-1185">Reference proteome</keyword>
<sequence length="143" mass="15965">MAVEYSSQGYDTMEDFARGSCTNRASSSSESDDASPEMKDVFCDGLIEMPSPLLTERRGNLWARGDDGAKVGEPSKVDVGASDGIEPAVTAWRRAEEVRIHRNEIEFVDEVEMIVKVETCLAVWSLLRDHWHQHMSQLAYGVI</sequence>
<dbReference type="Proteomes" id="UP000005446">
    <property type="component" value="Unassembled WGS sequence"/>
</dbReference>
<reference evidence="2 3" key="1">
    <citation type="journal article" date="2012" name="Eukaryot. Cell">
        <title>Genome sequence of the fungus Glarea lozoyensis: the first genome sequence of a species from the Helotiaceae family.</title>
        <authorList>
            <person name="Youssar L."/>
            <person name="Gruening B.A."/>
            <person name="Erxleben A."/>
            <person name="Guenther S."/>
            <person name="Huettel W."/>
        </authorList>
    </citation>
    <scope>NUCLEOTIDE SEQUENCE [LARGE SCALE GENOMIC DNA]</scope>
    <source>
        <strain evidence="3">ATCC 74030 / MF5533</strain>
    </source>
</reference>
<dbReference type="EMBL" id="AGUE01000199">
    <property type="protein sequence ID" value="EHK97334.1"/>
    <property type="molecule type" value="Genomic_DNA"/>
</dbReference>
<name>H0EW07_GLAL7</name>
<dbReference type="AlphaFoldDB" id="H0EW07"/>
<evidence type="ECO:0000256" key="1">
    <source>
        <dbReference type="SAM" id="MobiDB-lite"/>
    </source>
</evidence>
<gene>
    <name evidence="2" type="ORF">M7I_6965</name>
</gene>
<evidence type="ECO:0000313" key="2">
    <source>
        <dbReference type="EMBL" id="EHK97334.1"/>
    </source>
</evidence>
<proteinExistence type="predicted"/>
<evidence type="ECO:0000313" key="3">
    <source>
        <dbReference type="Proteomes" id="UP000005446"/>
    </source>
</evidence>
<protein>
    <submittedName>
        <fullName evidence="2">Uncharacterized protein</fullName>
    </submittedName>
</protein>
<comment type="caution">
    <text evidence="2">The sequence shown here is derived from an EMBL/GenBank/DDBJ whole genome shotgun (WGS) entry which is preliminary data.</text>
</comment>